<proteinExistence type="predicted"/>
<evidence type="ECO:0000313" key="2">
    <source>
        <dbReference type="EMBL" id="CAB4044252.1"/>
    </source>
</evidence>
<accession>A0A6S7LTP2</accession>
<dbReference type="PROSITE" id="PS51915">
    <property type="entry name" value="ZAD"/>
    <property type="match status" value="1"/>
</dbReference>
<dbReference type="GO" id="GO:0005634">
    <property type="term" value="C:nucleus"/>
    <property type="evidence" value="ECO:0007669"/>
    <property type="project" value="InterPro"/>
</dbReference>
<name>A0A6S7LTP2_PARCT</name>
<dbReference type="Proteomes" id="UP001152795">
    <property type="component" value="Unassembled WGS sequence"/>
</dbReference>
<dbReference type="GO" id="GO:0008270">
    <property type="term" value="F:zinc ion binding"/>
    <property type="evidence" value="ECO:0007669"/>
    <property type="project" value="UniProtKB-UniRule"/>
</dbReference>
<feature type="region of interest" description="Disordered" evidence="1">
    <location>
        <begin position="1"/>
        <end position="20"/>
    </location>
</feature>
<feature type="region of interest" description="Disordered" evidence="1">
    <location>
        <begin position="109"/>
        <end position="160"/>
    </location>
</feature>
<feature type="compositionally biased region" description="Polar residues" evidence="1">
    <location>
        <begin position="1"/>
        <end position="11"/>
    </location>
</feature>
<organism evidence="2 3">
    <name type="scientific">Paramuricea clavata</name>
    <name type="common">Red gorgonian</name>
    <name type="synonym">Violescent sea-whip</name>
    <dbReference type="NCBI Taxonomy" id="317549"/>
    <lineage>
        <taxon>Eukaryota</taxon>
        <taxon>Metazoa</taxon>
        <taxon>Cnidaria</taxon>
        <taxon>Anthozoa</taxon>
        <taxon>Octocorallia</taxon>
        <taxon>Malacalcyonacea</taxon>
        <taxon>Plexauridae</taxon>
        <taxon>Paramuricea</taxon>
    </lineage>
</organism>
<gene>
    <name evidence="2" type="ORF">PACLA_8A006469</name>
</gene>
<comment type="caution">
    <text evidence="2">The sequence shown here is derived from an EMBL/GenBank/DDBJ whole genome shotgun (WGS) entry which is preliminary data.</text>
</comment>
<feature type="compositionally biased region" description="Polar residues" evidence="1">
    <location>
        <begin position="109"/>
        <end position="119"/>
    </location>
</feature>
<reference evidence="2" key="1">
    <citation type="submission" date="2020-04" db="EMBL/GenBank/DDBJ databases">
        <authorList>
            <person name="Alioto T."/>
            <person name="Alioto T."/>
            <person name="Gomez Garrido J."/>
        </authorList>
    </citation>
    <scope>NUCLEOTIDE SEQUENCE</scope>
    <source>
        <strain evidence="2">A484AB</strain>
    </source>
</reference>
<evidence type="ECO:0000256" key="1">
    <source>
        <dbReference type="SAM" id="MobiDB-lite"/>
    </source>
</evidence>
<keyword evidence="3" id="KW-1185">Reference proteome</keyword>
<dbReference type="AlphaFoldDB" id="A0A6S7LTP2"/>
<protein>
    <submittedName>
        <fullName evidence="2">Uncharacterized protein</fullName>
    </submittedName>
</protein>
<dbReference type="InterPro" id="IPR012934">
    <property type="entry name" value="Znf_AD"/>
</dbReference>
<sequence>MSAMNVNTPTKKVTRSKTKPSEKVPDDFCRVCKCSFQLKKIAWFKFNKEENIDGTNVLLASLCKSVCGFNPKYNDCLSNRVCKSCGRKIHNLGLFCKQLKESINQAHEQFGNTTNSSPGSDRYKRELPTSVTPERSPAHRKQQKSEQKASRPKSNIQRRTLSFTDKAGKHCEDEEFNLLNIEEFNDSPKTEIKVLLVRPCGVTLRTVPDRDIANMVKNLVLKRWKAVANAIVKHEKILLELAPVVGRKVSEEFKNLSKSDSVLKGTDPRQLETFSNKLVLEETSLYLPIWNACIRGACGVKVNESPGKPVTNSIVLATSVAARARNRTMSAIAYRISVVLYHGGLSYQASLRLFHLGICMHPESAIGLQKRMGKDHDAKVLTWKKDLETDILPLKLMEEIRERQIPCFQADDMVIERSVDLSETSVNNKTCPRYFDAEALKLITNVLNAAECKSQTRLIGEHYSEEVFEDAFSEIARTKTSRYK</sequence>
<dbReference type="EMBL" id="CACRXK020034369">
    <property type="protein sequence ID" value="CAB4044252.1"/>
    <property type="molecule type" value="Genomic_DNA"/>
</dbReference>
<evidence type="ECO:0000313" key="3">
    <source>
        <dbReference type="Proteomes" id="UP001152795"/>
    </source>
</evidence>